<dbReference type="RefSeq" id="WP_386821585.1">
    <property type="nucleotide sequence ID" value="NZ_JBHUIT010000041.1"/>
</dbReference>
<dbReference type="Proteomes" id="UP001597375">
    <property type="component" value="Unassembled WGS sequence"/>
</dbReference>
<dbReference type="EMBL" id="JBHUIT010000041">
    <property type="protein sequence ID" value="MFD2258146.1"/>
    <property type="molecule type" value="Genomic_DNA"/>
</dbReference>
<evidence type="ECO:0000313" key="3">
    <source>
        <dbReference type="Proteomes" id="UP001597375"/>
    </source>
</evidence>
<keyword evidence="1" id="KW-0472">Membrane</keyword>
<evidence type="ECO:0000256" key="1">
    <source>
        <dbReference type="SAM" id="Phobius"/>
    </source>
</evidence>
<gene>
    <name evidence="2" type="ORF">ACFSSA_15820</name>
</gene>
<proteinExistence type="predicted"/>
<evidence type="ECO:0000313" key="2">
    <source>
        <dbReference type="EMBL" id="MFD2258146.1"/>
    </source>
</evidence>
<keyword evidence="1" id="KW-0812">Transmembrane</keyword>
<feature type="transmembrane region" description="Helical" evidence="1">
    <location>
        <begin position="7"/>
        <end position="30"/>
    </location>
</feature>
<name>A0ABW5DBP4_9BACT</name>
<comment type="caution">
    <text evidence="2">The sequence shown here is derived from an EMBL/GenBank/DDBJ whole genome shotgun (WGS) entry which is preliminary data.</text>
</comment>
<organism evidence="2 3">
    <name type="scientific">Luteolibacter algae</name>
    <dbReference type="NCBI Taxonomy" id="454151"/>
    <lineage>
        <taxon>Bacteria</taxon>
        <taxon>Pseudomonadati</taxon>
        <taxon>Verrucomicrobiota</taxon>
        <taxon>Verrucomicrobiia</taxon>
        <taxon>Verrucomicrobiales</taxon>
        <taxon>Verrucomicrobiaceae</taxon>
        <taxon>Luteolibacter</taxon>
    </lineage>
</organism>
<reference evidence="3" key="1">
    <citation type="journal article" date="2019" name="Int. J. Syst. Evol. Microbiol.">
        <title>The Global Catalogue of Microorganisms (GCM) 10K type strain sequencing project: providing services to taxonomists for standard genome sequencing and annotation.</title>
        <authorList>
            <consortium name="The Broad Institute Genomics Platform"/>
            <consortium name="The Broad Institute Genome Sequencing Center for Infectious Disease"/>
            <person name="Wu L."/>
            <person name="Ma J."/>
        </authorList>
    </citation>
    <scope>NUCLEOTIDE SEQUENCE [LARGE SCALE GENOMIC DNA]</scope>
    <source>
        <strain evidence="3">CGMCC 4.7106</strain>
    </source>
</reference>
<keyword evidence="3" id="KW-1185">Reference proteome</keyword>
<accession>A0ABW5DBP4</accession>
<protein>
    <submittedName>
        <fullName evidence="2">Uncharacterized protein</fullName>
    </submittedName>
</protein>
<keyword evidence="1" id="KW-1133">Transmembrane helix</keyword>
<sequence length="99" mass="11257">MTKRKKIAWILGIPALLICSLLAVYAFFYIRDTNIENAFKTLYVGQSVEEAEKLMSDAGGENSSFEKSVNRYNSTISLRQFVFYAEDGLISNKEILQSF</sequence>